<dbReference type="EMBL" id="JACMSC010000018">
    <property type="protein sequence ID" value="KAG6476270.1"/>
    <property type="molecule type" value="Genomic_DNA"/>
</dbReference>
<evidence type="ECO:0000313" key="8">
    <source>
        <dbReference type="Proteomes" id="UP000734854"/>
    </source>
</evidence>
<dbReference type="EMBL" id="JACMSC010000017">
    <property type="protein sequence ID" value="KAG6479103.1"/>
    <property type="molecule type" value="Genomic_DNA"/>
</dbReference>
<dbReference type="Proteomes" id="UP000734854">
    <property type="component" value="Unassembled WGS sequence"/>
</dbReference>
<sequence length="158" mass="16840">MDLTNKLYLDDEDSPILKTIKGATTGLAAGIIWGTVLATWHDVPRVERHVALPGLIRTLKMCGSHGLTFAAVGGLYIGVEQLVQHQRKKMDFVNGAVGAFVAGAAVYGFKGRSIQSGVSAGSILGFTSAILDLGGRTMRQDTGKVYDPVTTIKRPNVR</sequence>
<keyword evidence="4 5" id="KW-0472">Membrane</keyword>
<dbReference type="AlphaFoldDB" id="A0A8J5EX79"/>
<evidence type="ECO:0000256" key="1">
    <source>
        <dbReference type="ARBA" id="ARBA00004141"/>
    </source>
</evidence>
<feature type="transmembrane region" description="Helical" evidence="5">
    <location>
        <begin position="91"/>
        <end position="109"/>
    </location>
</feature>
<keyword evidence="8" id="KW-1185">Reference proteome</keyword>
<evidence type="ECO:0000256" key="4">
    <source>
        <dbReference type="ARBA" id="ARBA00023136"/>
    </source>
</evidence>
<accession>A0A8J5EX79</accession>
<dbReference type="GO" id="GO:0009507">
    <property type="term" value="C:chloroplast"/>
    <property type="evidence" value="ECO:0007669"/>
    <property type="project" value="TreeGrafter"/>
</dbReference>
<gene>
    <name evidence="7" type="ORF">ZIOFF_062563</name>
    <name evidence="6" type="ORF">ZIOFF_065509</name>
</gene>
<comment type="caution">
    <text evidence="6">The sequence shown here is derived from an EMBL/GenBank/DDBJ whole genome shotgun (WGS) entry which is preliminary data.</text>
</comment>
<dbReference type="Pfam" id="PF02466">
    <property type="entry name" value="Tim17"/>
    <property type="match status" value="1"/>
</dbReference>
<name>A0A8J5EX79_ZINOF</name>
<dbReference type="PANTHER" id="PTHR14110">
    <property type="entry name" value="MITOCHONDRIAL IMPORT INNER MEMBRANE TRANSLOCASE SUBUNIT TIM22"/>
    <property type="match status" value="1"/>
</dbReference>
<evidence type="ECO:0000313" key="7">
    <source>
        <dbReference type="EMBL" id="KAG6479103.1"/>
    </source>
</evidence>
<evidence type="ECO:0000256" key="2">
    <source>
        <dbReference type="ARBA" id="ARBA00022692"/>
    </source>
</evidence>
<dbReference type="GO" id="GO:0045039">
    <property type="term" value="P:protein insertion into mitochondrial inner membrane"/>
    <property type="evidence" value="ECO:0007669"/>
    <property type="project" value="InterPro"/>
</dbReference>
<evidence type="ECO:0000313" key="6">
    <source>
        <dbReference type="EMBL" id="KAG6476270.1"/>
    </source>
</evidence>
<dbReference type="PANTHER" id="PTHR14110:SF18">
    <property type="entry name" value="OUTER ENVELOPE PORE PROTEIN 16-3, CHLOROPLASTIC_MITOCHONDRIAL"/>
    <property type="match status" value="1"/>
</dbReference>
<comment type="subcellular location">
    <subcellularLocation>
        <location evidence="1">Membrane</location>
        <topology evidence="1">Multi-pass membrane protein</topology>
    </subcellularLocation>
</comment>
<reference evidence="6 8" key="1">
    <citation type="submission" date="2020-08" db="EMBL/GenBank/DDBJ databases">
        <title>Plant Genome Project.</title>
        <authorList>
            <person name="Zhang R.-G."/>
        </authorList>
    </citation>
    <scope>NUCLEOTIDE SEQUENCE [LARGE SCALE GENOMIC DNA]</scope>
    <source>
        <tissue evidence="6">Rhizome</tissue>
    </source>
</reference>
<protein>
    <submittedName>
        <fullName evidence="6">Uncharacterized protein</fullName>
    </submittedName>
</protein>
<dbReference type="InterPro" id="IPR039175">
    <property type="entry name" value="TIM22"/>
</dbReference>
<dbReference type="OrthoDB" id="1913277at2759"/>
<evidence type="ECO:0000256" key="3">
    <source>
        <dbReference type="ARBA" id="ARBA00022989"/>
    </source>
</evidence>
<dbReference type="GO" id="GO:0042721">
    <property type="term" value="C:TIM22 mitochondrial import inner membrane insertion complex"/>
    <property type="evidence" value="ECO:0007669"/>
    <property type="project" value="InterPro"/>
</dbReference>
<organism evidence="6 8">
    <name type="scientific">Zingiber officinale</name>
    <name type="common">Ginger</name>
    <name type="synonym">Amomum zingiber</name>
    <dbReference type="NCBI Taxonomy" id="94328"/>
    <lineage>
        <taxon>Eukaryota</taxon>
        <taxon>Viridiplantae</taxon>
        <taxon>Streptophyta</taxon>
        <taxon>Embryophyta</taxon>
        <taxon>Tracheophyta</taxon>
        <taxon>Spermatophyta</taxon>
        <taxon>Magnoliopsida</taxon>
        <taxon>Liliopsida</taxon>
        <taxon>Zingiberales</taxon>
        <taxon>Zingiberaceae</taxon>
        <taxon>Zingiber</taxon>
    </lineage>
</organism>
<evidence type="ECO:0000256" key="5">
    <source>
        <dbReference type="SAM" id="Phobius"/>
    </source>
</evidence>
<proteinExistence type="predicted"/>
<keyword evidence="3 5" id="KW-1133">Transmembrane helix</keyword>
<keyword evidence="2 5" id="KW-0812">Transmembrane</keyword>